<feature type="region of interest" description="Disordered" evidence="4">
    <location>
        <begin position="359"/>
        <end position="385"/>
    </location>
</feature>
<keyword evidence="3" id="KW-0539">Nucleus</keyword>
<dbReference type="PROSITE" id="PS51184">
    <property type="entry name" value="JMJC"/>
    <property type="match status" value="1"/>
</dbReference>
<dbReference type="AlphaFoldDB" id="A0A9W7EK60"/>
<dbReference type="InterPro" id="IPR003347">
    <property type="entry name" value="JmjC_dom"/>
</dbReference>
<evidence type="ECO:0000256" key="5">
    <source>
        <dbReference type="SAM" id="SignalP"/>
    </source>
</evidence>
<organism evidence="7 8">
    <name type="scientific">Triparma strigata</name>
    <dbReference type="NCBI Taxonomy" id="1606541"/>
    <lineage>
        <taxon>Eukaryota</taxon>
        <taxon>Sar</taxon>
        <taxon>Stramenopiles</taxon>
        <taxon>Ochrophyta</taxon>
        <taxon>Bolidophyceae</taxon>
        <taxon>Parmales</taxon>
        <taxon>Triparmaceae</taxon>
        <taxon>Triparma</taxon>
    </lineage>
</organism>
<evidence type="ECO:0000256" key="3">
    <source>
        <dbReference type="RuleBase" id="RU366061"/>
    </source>
</evidence>
<dbReference type="EMBL" id="BRXY01000259">
    <property type="protein sequence ID" value="GMH81602.1"/>
    <property type="molecule type" value="Genomic_DNA"/>
</dbReference>
<comment type="similarity">
    <text evidence="3">Belongs to the ROX family.</text>
</comment>
<feature type="chain" id="PRO_5040854971" description="Bifunctional lysine-specific demethylase and histidyl-hydroxylase" evidence="5">
    <location>
        <begin position="27"/>
        <end position="401"/>
    </location>
</feature>
<dbReference type="OrthoDB" id="425950at2759"/>
<dbReference type="EC" id="1.14.11.-" evidence="3"/>
<keyword evidence="3" id="KW-0804">Transcription</keyword>
<comment type="cofactor">
    <cofactor evidence="3">
        <name>Fe(2+)</name>
        <dbReference type="ChEBI" id="CHEBI:29033"/>
    </cofactor>
    <text evidence="3">Binds 1 Fe(2+) ion per subunit.</text>
</comment>
<evidence type="ECO:0000313" key="8">
    <source>
        <dbReference type="Proteomes" id="UP001165085"/>
    </source>
</evidence>
<proteinExistence type="inferred from homology"/>
<accession>A0A9W7EK60</accession>
<evidence type="ECO:0000256" key="1">
    <source>
        <dbReference type="ARBA" id="ARBA00022723"/>
    </source>
</evidence>
<keyword evidence="1 3" id="KW-0479">Metal-binding</keyword>
<reference evidence="8" key="1">
    <citation type="journal article" date="2023" name="Commun. Biol.">
        <title>Genome analysis of Parmales, the sister group of diatoms, reveals the evolutionary specialization of diatoms from phago-mixotrophs to photoautotrophs.</title>
        <authorList>
            <person name="Ban H."/>
            <person name="Sato S."/>
            <person name="Yoshikawa S."/>
            <person name="Yamada K."/>
            <person name="Nakamura Y."/>
            <person name="Ichinomiya M."/>
            <person name="Sato N."/>
            <person name="Blanc-Mathieu R."/>
            <person name="Endo H."/>
            <person name="Kuwata A."/>
            <person name="Ogata H."/>
        </authorList>
    </citation>
    <scope>NUCLEOTIDE SEQUENCE [LARGE SCALE GENOMIC DNA]</scope>
    <source>
        <strain evidence="8">NIES 3701</strain>
    </source>
</reference>
<protein>
    <recommendedName>
        <fullName evidence="3">Bifunctional lysine-specific demethylase and histidyl-hydroxylase</fullName>
        <ecNumber evidence="3">1.14.11.-</ecNumber>
    </recommendedName>
</protein>
<comment type="caution">
    <text evidence="7">The sequence shown here is derived from an EMBL/GenBank/DDBJ whole genome shotgun (WGS) entry which is preliminary data.</text>
</comment>
<dbReference type="InterPro" id="IPR039994">
    <property type="entry name" value="NO66-like"/>
</dbReference>
<dbReference type="PANTHER" id="PTHR13096">
    <property type="entry name" value="MINA53 MYC INDUCED NUCLEAR ANTIGEN"/>
    <property type="match status" value="1"/>
</dbReference>
<dbReference type="GO" id="GO:0032453">
    <property type="term" value="F:histone H3K4 demethylase activity"/>
    <property type="evidence" value="ECO:0007669"/>
    <property type="project" value="TreeGrafter"/>
</dbReference>
<evidence type="ECO:0000259" key="6">
    <source>
        <dbReference type="PROSITE" id="PS51184"/>
    </source>
</evidence>
<keyword evidence="3" id="KW-0805">Transcription regulation</keyword>
<dbReference type="GO" id="GO:0005730">
    <property type="term" value="C:nucleolus"/>
    <property type="evidence" value="ECO:0007669"/>
    <property type="project" value="TreeGrafter"/>
</dbReference>
<evidence type="ECO:0000313" key="7">
    <source>
        <dbReference type="EMBL" id="GMH81602.1"/>
    </source>
</evidence>
<comment type="function">
    <text evidence="3">Oxygenase that can act as both a histone lysine demethylase and a ribosomal histidine hydroxylase.</text>
</comment>
<dbReference type="Gene3D" id="2.60.120.650">
    <property type="entry name" value="Cupin"/>
    <property type="match status" value="1"/>
</dbReference>
<feature type="signal peptide" evidence="5">
    <location>
        <begin position="1"/>
        <end position="26"/>
    </location>
</feature>
<dbReference type="GO" id="GO:0005506">
    <property type="term" value="F:iron ion binding"/>
    <property type="evidence" value="ECO:0007669"/>
    <property type="project" value="UniProtKB-UniRule"/>
</dbReference>
<name>A0A9W7EK60_9STRA</name>
<sequence length="401" mass="44909">MGGTRPLTHPPLVLIVLLTLVLTSFALPPIPPIPPLGNLTSLSIPNFIPPTLTNQYLEHVQALIPTILSQHVSTILPDGPTIHGLNKDYTVCALTSSQETGVLPVTHMDVDQLLHYLERGFTLIVNSVERHSFPLLSLSQALKSAVKRVRVKGNLYVTPNLRNSDTHGERLASNKKLNVRSSMSHTKNQGFETHYDYMDVLVLHLSSQPKTWRVWNETCHTNPTESTKAKPSEVCLAGPSRLVVLKKGDLLYIRRGTLHHAYVDEGEGVEDDPTSNPNDDSYIMPKIIKGAAVHITFGFVLERPETVVGLLERMQNRGVCEELKIENVGGQDYLETTEAEVKTIILEIERVCGGKWGGEDFNNDNNIESRTRERERQAEAEEMQKEKDVQRRVMIINNNEL</sequence>
<evidence type="ECO:0000256" key="4">
    <source>
        <dbReference type="SAM" id="MobiDB-lite"/>
    </source>
</evidence>
<dbReference type="SUPFAM" id="SSF51197">
    <property type="entry name" value="Clavaminate synthase-like"/>
    <property type="match status" value="1"/>
</dbReference>
<keyword evidence="3" id="KW-0223">Dioxygenase</keyword>
<gene>
    <name evidence="7" type="ORF">TrST_g8911</name>
</gene>
<dbReference type="GO" id="GO:0051864">
    <property type="term" value="F:histone H3K36 demethylase activity"/>
    <property type="evidence" value="ECO:0007669"/>
    <property type="project" value="TreeGrafter"/>
</dbReference>
<keyword evidence="3" id="KW-0560">Oxidoreductase</keyword>
<feature type="domain" description="JmjC" evidence="6">
    <location>
        <begin position="147"/>
        <end position="316"/>
    </location>
</feature>
<dbReference type="Pfam" id="PF08007">
    <property type="entry name" value="JmjC_2"/>
    <property type="match status" value="1"/>
</dbReference>
<feature type="compositionally biased region" description="Basic and acidic residues" evidence="4">
    <location>
        <begin position="367"/>
        <end position="385"/>
    </location>
</feature>
<dbReference type="Proteomes" id="UP001165085">
    <property type="component" value="Unassembled WGS sequence"/>
</dbReference>
<dbReference type="PANTHER" id="PTHR13096:SF9">
    <property type="entry name" value="BIFUNCTIONAL LYSINE-SPECIFIC DEMETHYLASE AND HISTIDYL-HYDROXYLASE"/>
    <property type="match status" value="1"/>
</dbReference>
<evidence type="ECO:0000256" key="2">
    <source>
        <dbReference type="ARBA" id="ARBA00023004"/>
    </source>
</evidence>
<keyword evidence="2 3" id="KW-0408">Iron</keyword>
<comment type="subcellular location">
    <subcellularLocation>
        <location evidence="3">Nucleus</location>
    </subcellularLocation>
</comment>
<keyword evidence="8" id="KW-1185">Reference proteome</keyword>
<keyword evidence="5" id="KW-0732">Signal</keyword>